<dbReference type="Pfam" id="PF00512">
    <property type="entry name" value="HisKA"/>
    <property type="match status" value="1"/>
</dbReference>
<dbReference type="EC" id="2.7.13.3" evidence="3"/>
<dbReference type="InterPro" id="IPR013656">
    <property type="entry name" value="PAS_4"/>
</dbReference>
<dbReference type="InterPro" id="IPR035965">
    <property type="entry name" value="PAS-like_dom_sf"/>
</dbReference>
<dbReference type="Gene3D" id="1.10.287.130">
    <property type="match status" value="1"/>
</dbReference>
<evidence type="ECO:0000256" key="1">
    <source>
        <dbReference type="ARBA" id="ARBA00000085"/>
    </source>
</evidence>
<keyword evidence="10" id="KW-0067">ATP-binding</keyword>
<feature type="coiled-coil region" evidence="16">
    <location>
        <begin position="188"/>
        <end position="215"/>
    </location>
</feature>
<dbReference type="GO" id="GO:0005886">
    <property type="term" value="C:plasma membrane"/>
    <property type="evidence" value="ECO:0007669"/>
    <property type="project" value="UniProtKB-SubCell"/>
</dbReference>
<dbReference type="Gene3D" id="3.40.50.2300">
    <property type="match status" value="1"/>
</dbReference>
<dbReference type="InterPro" id="IPR036097">
    <property type="entry name" value="HisK_dim/P_sf"/>
</dbReference>
<dbReference type="PROSITE" id="PS50109">
    <property type="entry name" value="HIS_KIN"/>
    <property type="match status" value="1"/>
</dbReference>
<keyword evidence="16" id="KW-0175">Coiled coil</keyword>
<feature type="modified residue" description="4-aspartylphosphate" evidence="15">
    <location>
        <position position="516"/>
    </location>
</feature>
<dbReference type="SUPFAM" id="SSF55785">
    <property type="entry name" value="PYP-like sensor domain (PAS domain)"/>
    <property type="match status" value="1"/>
</dbReference>
<dbReference type="InterPro" id="IPR005467">
    <property type="entry name" value="His_kinase_dom"/>
</dbReference>
<sequence length="719" mass="82115">MLCFKNKLVFLKQILPDLDDLGPYKKNFEWNKMAKTEPSHTAKLIVNLENEISALQNRISQMEAQYFQLKNLLDAVPGDVYWKDVNGVWSGMNQRCVQSLYQMKFIEQCDEREVLGKTDYELFGKQTADIYRANDLEVIEKNIELSREEITLLPSGEEIVLLSTKRPLLDKSGKVIGILGNTIDITHLKKIESELKEAKEKSEAANTAKDEFIRNMSHDIRTPLSGIIGLSSILAKQVKNTQEQEYAHMIHISGEQLYALLNGVLDIIAAGSQKENIVNHSVCSIHHLIRSIADLELPSITLKKLELIINIDCDTPEWIRTDTIKLHRILLNLLGNAVKFTEKGFIEIGVRPKPRHEKMFLEIYVKDTGPGIRPKDRDKIFKRFYRALPSPEKMYSGHGVGLHIVKRYTQLLKGKIRVDSALHTGTTFTLTIPVDCVEKPIEHPESTQIHVPIKKTNLLEIKEDHPLVLIIEDNAIALKMVENLLQQSGVCFLSAPTGNQGLELFQSNSFKWILTDIGLPDMTGIELSQKFRMYEQKHNQLPTPIVGLTAHAVADVEKECLDAGMNQVLTKPLNHQMLQDLLILYHKPNFQSLDSPGLNTNSIREFDEYPLFDSTFGIKNFGSEIALKKILDLLIKENTKDIIKTAQAWEKQDLIQINKLTHKMKSSALYCGTLRMRHACEVLEKHFENNPEIYPQMLYQQLLKIHQETVAVLRDWIQQ</sequence>
<evidence type="ECO:0000259" key="17">
    <source>
        <dbReference type="PROSITE" id="PS50109"/>
    </source>
</evidence>
<dbReference type="SUPFAM" id="SSF52172">
    <property type="entry name" value="CheY-like"/>
    <property type="match status" value="1"/>
</dbReference>
<keyword evidence="13" id="KW-0472">Membrane</keyword>
<dbReference type="InterPro" id="IPR003594">
    <property type="entry name" value="HATPase_dom"/>
</dbReference>
<gene>
    <name evidence="21" type="primary">arcB_1</name>
    <name evidence="21" type="ORF">NCTC11532_00031</name>
</gene>
<evidence type="ECO:0000259" key="19">
    <source>
        <dbReference type="PROSITE" id="PS50113"/>
    </source>
</evidence>
<dbReference type="Gene3D" id="1.20.120.160">
    <property type="entry name" value="HPT domain"/>
    <property type="match status" value="1"/>
</dbReference>
<dbReference type="GO" id="GO:0000155">
    <property type="term" value="F:phosphorelay sensor kinase activity"/>
    <property type="evidence" value="ECO:0007669"/>
    <property type="project" value="InterPro"/>
</dbReference>
<reference evidence="21 22" key="1">
    <citation type="submission" date="2018-06" db="EMBL/GenBank/DDBJ databases">
        <authorList>
            <consortium name="Pathogen Informatics"/>
            <person name="Doyle S."/>
        </authorList>
    </citation>
    <scope>NUCLEOTIDE SEQUENCE [LARGE SCALE GENOMIC DNA]</scope>
    <source>
        <strain evidence="21 22">NCTC11532</strain>
    </source>
</reference>
<evidence type="ECO:0000256" key="15">
    <source>
        <dbReference type="PROSITE-ProRule" id="PRU00169"/>
    </source>
</evidence>
<evidence type="ECO:0000256" key="3">
    <source>
        <dbReference type="ARBA" id="ARBA00012438"/>
    </source>
</evidence>
<dbReference type="PROSITE" id="PS50113">
    <property type="entry name" value="PAC"/>
    <property type="match status" value="1"/>
</dbReference>
<dbReference type="PROSITE" id="PS50894">
    <property type="entry name" value="HPT"/>
    <property type="match status" value="1"/>
</dbReference>
<dbReference type="CDD" id="cd17546">
    <property type="entry name" value="REC_hyHK_CKI1_RcsC-like"/>
    <property type="match status" value="1"/>
</dbReference>
<comment type="subcellular location">
    <subcellularLocation>
        <location evidence="2">Cell inner membrane</location>
        <topology evidence="2">Multi-pass membrane protein</topology>
    </subcellularLocation>
</comment>
<dbReference type="EMBL" id="UGPB01000001">
    <property type="protein sequence ID" value="STY27870.1"/>
    <property type="molecule type" value="Genomic_DNA"/>
</dbReference>
<dbReference type="Gene3D" id="3.30.450.20">
    <property type="entry name" value="PAS domain"/>
    <property type="match status" value="1"/>
</dbReference>
<dbReference type="Proteomes" id="UP000255297">
    <property type="component" value="Unassembled WGS sequence"/>
</dbReference>
<evidence type="ECO:0000256" key="13">
    <source>
        <dbReference type="ARBA" id="ARBA00023136"/>
    </source>
</evidence>
<keyword evidence="22" id="KW-1185">Reference proteome</keyword>
<keyword evidence="4" id="KW-1003">Cell membrane</keyword>
<dbReference type="SMART" id="SM00448">
    <property type="entry name" value="REC"/>
    <property type="match status" value="1"/>
</dbReference>
<evidence type="ECO:0000256" key="6">
    <source>
        <dbReference type="ARBA" id="ARBA00022553"/>
    </source>
</evidence>
<evidence type="ECO:0000256" key="7">
    <source>
        <dbReference type="ARBA" id="ARBA00022679"/>
    </source>
</evidence>
<dbReference type="SUPFAM" id="SSF47384">
    <property type="entry name" value="Homodimeric domain of signal transducing histidine kinase"/>
    <property type="match status" value="1"/>
</dbReference>
<feature type="domain" description="HPt" evidence="20">
    <location>
        <begin position="623"/>
        <end position="719"/>
    </location>
</feature>
<keyword evidence="7 21" id="KW-0808">Transferase</keyword>
<keyword evidence="10" id="KW-0547">Nucleotide-binding</keyword>
<feature type="domain" description="PAC" evidence="19">
    <location>
        <begin position="141"/>
        <end position="197"/>
    </location>
</feature>
<feature type="modified residue" description="Phosphohistidine" evidence="14">
    <location>
        <position position="662"/>
    </location>
</feature>
<accession>A0A378LNB0</accession>
<dbReference type="STRING" id="1122170.GCA_000701265_01587"/>
<evidence type="ECO:0000313" key="22">
    <source>
        <dbReference type="Proteomes" id="UP000255297"/>
    </source>
</evidence>
<dbReference type="InterPro" id="IPR011006">
    <property type="entry name" value="CheY-like_superfamily"/>
</dbReference>
<name>A0A378LNB0_9GAMM</name>
<dbReference type="Gene3D" id="3.30.565.10">
    <property type="entry name" value="Histidine kinase-like ATPase, C-terminal domain"/>
    <property type="match status" value="1"/>
</dbReference>
<keyword evidence="6 15" id="KW-0597">Phosphoprotein</keyword>
<dbReference type="InterPro" id="IPR036890">
    <property type="entry name" value="HATPase_C_sf"/>
</dbReference>
<evidence type="ECO:0000259" key="18">
    <source>
        <dbReference type="PROSITE" id="PS50110"/>
    </source>
</evidence>
<dbReference type="PANTHER" id="PTHR43047:SF72">
    <property type="entry name" value="OSMOSENSING HISTIDINE PROTEIN KINASE SLN1"/>
    <property type="match status" value="1"/>
</dbReference>
<dbReference type="InterPro" id="IPR004358">
    <property type="entry name" value="Sig_transdc_His_kin-like_C"/>
</dbReference>
<dbReference type="Pfam" id="PF01627">
    <property type="entry name" value="Hpt"/>
    <property type="match status" value="1"/>
</dbReference>
<dbReference type="InterPro" id="IPR036641">
    <property type="entry name" value="HPT_dom_sf"/>
</dbReference>
<dbReference type="InterPro" id="IPR003661">
    <property type="entry name" value="HisK_dim/P_dom"/>
</dbReference>
<evidence type="ECO:0000256" key="11">
    <source>
        <dbReference type="ARBA" id="ARBA00022989"/>
    </source>
</evidence>
<keyword evidence="12" id="KW-0902">Two-component regulatory system</keyword>
<proteinExistence type="predicted"/>
<dbReference type="SUPFAM" id="SSF55874">
    <property type="entry name" value="ATPase domain of HSP90 chaperone/DNA topoisomerase II/histidine kinase"/>
    <property type="match status" value="1"/>
</dbReference>
<dbReference type="Pfam" id="PF02518">
    <property type="entry name" value="HATPase_c"/>
    <property type="match status" value="1"/>
</dbReference>
<evidence type="ECO:0000313" key="21">
    <source>
        <dbReference type="EMBL" id="STY27870.1"/>
    </source>
</evidence>
<evidence type="ECO:0000259" key="20">
    <source>
        <dbReference type="PROSITE" id="PS50894"/>
    </source>
</evidence>
<comment type="catalytic activity">
    <reaction evidence="1">
        <text>ATP + protein L-histidine = ADP + protein N-phospho-L-histidine.</text>
        <dbReference type="EC" id="2.7.13.3"/>
    </reaction>
</comment>
<dbReference type="InterPro" id="IPR008207">
    <property type="entry name" value="Sig_transdc_His_kin_Hpt_dom"/>
</dbReference>
<protein>
    <recommendedName>
        <fullName evidence="3">histidine kinase</fullName>
        <ecNumber evidence="3">2.7.13.3</ecNumber>
    </recommendedName>
</protein>
<dbReference type="CDD" id="cd00082">
    <property type="entry name" value="HisKA"/>
    <property type="match status" value="1"/>
</dbReference>
<dbReference type="InterPro" id="IPR001789">
    <property type="entry name" value="Sig_transdc_resp-reg_receiver"/>
</dbReference>
<dbReference type="SMART" id="SM00388">
    <property type="entry name" value="HisKA"/>
    <property type="match status" value="1"/>
</dbReference>
<dbReference type="SUPFAM" id="SSF47226">
    <property type="entry name" value="Histidine-containing phosphotransfer domain, HPT domain"/>
    <property type="match status" value="1"/>
</dbReference>
<evidence type="ECO:0000256" key="10">
    <source>
        <dbReference type="ARBA" id="ARBA00022840"/>
    </source>
</evidence>
<evidence type="ECO:0000256" key="16">
    <source>
        <dbReference type="SAM" id="Coils"/>
    </source>
</evidence>
<feature type="domain" description="Histidine kinase" evidence="17">
    <location>
        <begin position="215"/>
        <end position="436"/>
    </location>
</feature>
<keyword evidence="11" id="KW-1133">Transmembrane helix</keyword>
<dbReference type="GO" id="GO:0009927">
    <property type="term" value="F:histidine phosphotransfer kinase activity"/>
    <property type="evidence" value="ECO:0007669"/>
    <property type="project" value="TreeGrafter"/>
</dbReference>
<dbReference type="PANTHER" id="PTHR43047">
    <property type="entry name" value="TWO-COMPONENT HISTIDINE PROTEIN KINASE"/>
    <property type="match status" value="1"/>
</dbReference>
<dbReference type="Pfam" id="PF00072">
    <property type="entry name" value="Response_reg"/>
    <property type="match status" value="1"/>
</dbReference>
<dbReference type="AlphaFoldDB" id="A0A378LNB0"/>
<keyword evidence="8" id="KW-0812">Transmembrane</keyword>
<evidence type="ECO:0000256" key="12">
    <source>
        <dbReference type="ARBA" id="ARBA00023012"/>
    </source>
</evidence>
<evidence type="ECO:0000256" key="14">
    <source>
        <dbReference type="PROSITE-ProRule" id="PRU00110"/>
    </source>
</evidence>
<evidence type="ECO:0000256" key="8">
    <source>
        <dbReference type="ARBA" id="ARBA00022692"/>
    </source>
</evidence>
<keyword evidence="5" id="KW-0997">Cell inner membrane</keyword>
<evidence type="ECO:0000256" key="2">
    <source>
        <dbReference type="ARBA" id="ARBA00004429"/>
    </source>
</evidence>
<keyword evidence="9 21" id="KW-0418">Kinase</keyword>
<evidence type="ECO:0000256" key="4">
    <source>
        <dbReference type="ARBA" id="ARBA00022475"/>
    </source>
</evidence>
<organism evidence="21 22">
    <name type="scientific">Legionella wadsworthii</name>
    <dbReference type="NCBI Taxonomy" id="28088"/>
    <lineage>
        <taxon>Bacteria</taxon>
        <taxon>Pseudomonadati</taxon>
        <taxon>Pseudomonadota</taxon>
        <taxon>Gammaproteobacteria</taxon>
        <taxon>Legionellales</taxon>
        <taxon>Legionellaceae</taxon>
        <taxon>Legionella</taxon>
    </lineage>
</organism>
<dbReference type="PRINTS" id="PR00344">
    <property type="entry name" value="BCTRLSENSOR"/>
</dbReference>
<evidence type="ECO:0000256" key="5">
    <source>
        <dbReference type="ARBA" id="ARBA00022519"/>
    </source>
</evidence>
<dbReference type="Pfam" id="PF08448">
    <property type="entry name" value="PAS_4"/>
    <property type="match status" value="1"/>
</dbReference>
<dbReference type="InterPro" id="IPR000700">
    <property type="entry name" value="PAS-assoc_C"/>
</dbReference>
<dbReference type="PROSITE" id="PS50110">
    <property type="entry name" value="RESPONSE_REGULATORY"/>
    <property type="match status" value="1"/>
</dbReference>
<feature type="coiled-coil region" evidence="16">
    <location>
        <begin position="45"/>
        <end position="72"/>
    </location>
</feature>
<feature type="domain" description="Response regulatory" evidence="18">
    <location>
        <begin position="467"/>
        <end position="586"/>
    </location>
</feature>
<evidence type="ECO:0000256" key="9">
    <source>
        <dbReference type="ARBA" id="ARBA00022777"/>
    </source>
</evidence>
<dbReference type="SMART" id="SM00387">
    <property type="entry name" value="HATPase_c"/>
    <property type="match status" value="1"/>
</dbReference>